<sequence>MAINKGELFSRQDVYIDYPFEEVMYRWDHKTEKIYVKFYGEEEKSEPVLYDNRLFNDALLSGQEVTKKVYMRGK</sequence>
<gene>
    <name evidence="1" type="ORF">ABVT43_20125</name>
</gene>
<evidence type="ECO:0000313" key="1">
    <source>
        <dbReference type="EMBL" id="MET1257449.1"/>
    </source>
</evidence>
<organism evidence="1 2">
    <name type="scientific">Aliikangiella maris</name>
    <dbReference type="NCBI Taxonomy" id="3162458"/>
    <lineage>
        <taxon>Bacteria</taxon>
        <taxon>Pseudomonadati</taxon>
        <taxon>Pseudomonadota</taxon>
        <taxon>Gammaproteobacteria</taxon>
        <taxon>Oceanospirillales</taxon>
        <taxon>Pleioneaceae</taxon>
        <taxon>Aliikangiella</taxon>
    </lineage>
</organism>
<dbReference type="EMBL" id="JBEVCJ010000069">
    <property type="protein sequence ID" value="MET1257449.1"/>
    <property type="molecule type" value="Genomic_DNA"/>
</dbReference>
<accession>A0ABV2BZV3</accession>
<reference evidence="1 2" key="1">
    <citation type="submission" date="2024-06" db="EMBL/GenBank/DDBJ databases">
        <authorList>
            <person name="Li F."/>
        </authorList>
    </citation>
    <scope>NUCLEOTIDE SEQUENCE [LARGE SCALE GENOMIC DNA]</scope>
    <source>
        <strain evidence="1 2">GXAS 311</strain>
    </source>
</reference>
<dbReference type="InterPro" id="IPR056206">
    <property type="entry name" value="Tis1_ImmP"/>
</dbReference>
<proteinExistence type="predicted"/>
<comment type="caution">
    <text evidence="1">The sequence shown here is derived from an EMBL/GenBank/DDBJ whole genome shotgun (WGS) entry which is preliminary data.</text>
</comment>
<keyword evidence="2" id="KW-1185">Reference proteome</keyword>
<dbReference type="Pfam" id="PF24154">
    <property type="entry name" value="Tis1_ImmP"/>
    <property type="match status" value="1"/>
</dbReference>
<evidence type="ECO:0000313" key="2">
    <source>
        <dbReference type="Proteomes" id="UP001548189"/>
    </source>
</evidence>
<dbReference type="Proteomes" id="UP001548189">
    <property type="component" value="Unassembled WGS sequence"/>
</dbReference>
<protein>
    <submittedName>
        <fullName evidence="1">Uncharacterized protein</fullName>
    </submittedName>
</protein>
<name>A0ABV2BZV3_9GAMM</name>